<gene>
    <name evidence="14" type="ORF">XENOCAPTIV_026374</name>
</gene>
<comment type="caution">
    <text evidence="14">The sequence shown here is derived from an EMBL/GenBank/DDBJ whole genome shotgun (WGS) entry which is preliminary data.</text>
</comment>
<keyword evidence="6" id="KW-0106">Calcium</keyword>
<dbReference type="PANTHER" id="PTHR45628">
    <property type="entry name" value="VOLTAGE-DEPENDENT CALCIUM CHANNEL TYPE A SUBUNIT ALPHA-1"/>
    <property type="match status" value="1"/>
</dbReference>
<evidence type="ECO:0000256" key="12">
    <source>
        <dbReference type="SAM" id="Phobius"/>
    </source>
</evidence>
<accession>A0ABV0S3A1</accession>
<dbReference type="Pfam" id="PF00520">
    <property type="entry name" value="Ion_trans"/>
    <property type="match status" value="1"/>
</dbReference>
<evidence type="ECO:0000256" key="10">
    <source>
        <dbReference type="ARBA" id="ARBA00023136"/>
    </source>
</evidence>
<keyword evidence="15" id="KW-1185">Reference proteome</keyword>
<evidence type="ECO:0000259" key="13">
    <source>
        <dbReference type="Pfam" id="PF00520"/>
    </source>
</evidence>
<keyword evidence="7" id="KW-0851">Voltage-gated channel</keyword>
<proteinExistence type="predicted"/>
<organism evidence="14 15">
    <name type="scientific">Xenoophorus captivus</name>
    <dbReference type="NCBI Taxonomy" id="1517983"/>
    <lineage>
        <taxon>Eukaryota</taxon>
        <taxon>Metazoa</taxon>
        <taxon>Chordata</taxon>
        <taxon>Craniata</taxon>
        <taxon>Vertebrata</taxon>
        <taxon>Euteleostomi</taxon>
        <taxon>Actinopterygii</taxon>
        <taxon>Neopterygii</taxon>
        <taxon>Teleostei</taxon>
        <taxon>Neoteleostei</taxon>
        <taxon>Acanthomorphata</taxon>
        <taxon>Ovalentaria</taxon>
        <taxon>Atherinomorphae</taxon>
        <taxon>Cyprinodontiformes</taxon>
        <taxon>Goodeidae</taxon>
        <taxon>Xenoophorus</taxon>
    </lineage>
</organism>
<keyword evidence="2" id="KW-0813">Transport</keyword>
<evidence type="ECO:0000256" key="8">
    <source>
        <dbReference type="ARBA" id="ARBA00022989"/>
    </source>
</evidence>
<evidence type="ECO:0000313" key="14">
    <source>
        <dbReference type="EMBL" id="MEQ2215042.1"/>
    </source>
</evidence>
<dbReference type="InterPro" id="IPR005821">
    <property type="entry name" value="Ion_trans_dom"/>
</dbReference>
<evidence type="ECO:0000313" key="15">
    <source>
        <dbReference type="Proteomes" id="UP001434883"/>
    </source>
</evidence>
<evidence type="ECO:0000256" key="2">
    <source>
        <dbReference type="ARBA" id="ARBA00022448"/>
    </source>
</evidence>
<reference evidence="14 15" key="1">
    <citation type="submission" date="2021-06" db="EMBL/GenBank/DDBJ databases">
        <authorList>
            <person name="Palmer J.M."/>
        </authorList>
    </citation>
    <scope>NUCLEOTIDE SEQUENCE [LARGE SCALE GENOMIC DNA]</scope>
    <source>
        <strain evidence="14 15">XC_2019</strain>
        <tissue evidence="14">Muscle</tissue>
    </source>
</reference>
<evidence type="ECO:0000256" key="9">
    <source>
        <dbReference type="ARBA" id="ARBA00023065"/>
    </source>
</evidence>
<comment type="subcellular location">
    <subcellularLocation>
        <location evidence="1">Membrane</location>
        <topology evidence="1">Multi-pass membrane protein</topology>
    </subcellularLocation>
</comment>
<protein>
    <recommendedName>
        <fullName evidence="13">Ion transport domain-containing protein</fullName>
    </recommendedName>
</protein>
<dbReference type="EMBL" id="JAHRIN010067873">
    <property type="protein sequence ID" value="MEQ2215042.1"/>
    <property type="molecule type" value="Genomic_DNA"/>
</dbReference>
<evidence type="ECO:0000256" key="5">
    <source>
        <dbReference type="ARBA" id="ARBA00022692"/>
    </source>
</evidence>
<keyword evidence="3" id="KW-0109">Calcium transport</keyword>
<keyword evidence="8 12" id="KW-1133">Transmembrane helix</keyword>
<evidence type="ECO:0000256" key="6">
    <source>
        <dbReference type="ARBA" id="ARBA00022837"/>
    </source>
</evidence>
<feature type="domain" description="Ion transport" evidence="13">
    <location>
        <begin position="5"/>
        <end position="83"/>
    </location>
</feature>
<evidence type="ECO:0000256" key="7">
    <source>
        <dbReference type="ARBA" id="ARBA00022882"/>
    </source>
</evidence>
<keyword evidence="11" id="KW-0407">Ion channel</keyword>
<keyword evidence="10 12" id="KW-0472">Membrane</keyword>
<dbReference type="InterPro" id="IPR050599">
    <property type="entry name" value="VDCC_alpha-1_subunit"/>
</dbReference>
<keyword evidence="9" id="KW-0406">Ion transport</keyword>
<evidence type="ECO:0000256" key="11">
    <source>
        <dbReference type="ARBA" id="ARBA00023303"/>
    </source>
</evidence>
<dbReference type="Gene3D" id="1.10.287.70">
    <property type="match status" value="1"/>
</dbReference>
<feature type="transmembrane region" description="Helical" evidence="12">
    <location>
        <begin position="27"/>
        <end position="45"/>
    </location>
</feature>
<evidence type="ECO:0000256" key="3">
    <source>
        <dbReference type="ARBA" id="ARBA00022568"/>
    </source>
</evidence>
<keyword evidence="4" id="KW-0107">Calcium channel</keyword>
<evidence type="ECO:0000256" key="1">
    <source>
        <dbReference type="ARBA" id="ARBA00004141"/>
    </source>
</evidence>
<keyword evidence="5 12" id="KW-0812">Transmembrane</keyword>
<dbReference type="Gene3D" id="6.10.250.2500">
    <property type="match status" value="1"/>
</dbReference>
<dbReference type="PANTHER" id="PTHR45628:SF2">
    <property type="entry name" value="VOLTAGE-DEPENDENT L-TYPE CALCIUM CHANNEL SUBUNIT ALPHA-1F"/>
    <property type="match status" value="1"/>
</dbReference>
<name>A0ABV0S3A1_9TELE</name>
<evidence type="ECO:0000256" key="4">
    <source>
        <dbReference type="ARBA" id="ARBA00022673"/>
    </source>
</evidence>
<sequence>MLFVLSGLQIVLNSIMKAMVPLLHIGMLVMFVIIIYAIIGLELFLGRMHKTCFDTSTGLSAGWIFPHFPYFPDVLLQCLWFSCCVPAAGLMVEDDPSPCAFAGVGRLCVTNGTECKGNYPWLLFLLGYEYNVVQRPISPCHKRTFYSSNVCRSGLYMSSQFRFLLNHSPLNIDKALAECFCKVWRVCLYREFSKEREKAVARGELQKAQESKQMEEDMIGYMDWLIEAEDVDEEGNKR</sequence>
<dbReference type="Proteomes" id="UP001434883">
    <property type="component" value="Unassembled WGS sequence"/>
</dbReference>